<evidence type="ECO:0000313" key="2">
    <source>
        <dbReference type="Proteomes" id="UP000189229"/>
    </source>
</evidence>
<name>A0A1V3WYJ9_MYCKA</name>
<dbReference type="AlphaFoldDB" id="A0A1V3WYJ9"/>
<gene>
    <name evidence="1" type="ORF">BZL30_5875</name>
</gene>
<organism evidence="1 2">
    <name type="scientific">Mycobacterium kansasii</name>
    <dbReference type="NCBI Taxonomy" id="1768"/>
    <lineage>
        <taxon>Bacteria</taxon>
        <taxon>Bacillati</taxon>
        <taxon>Actinomycetota</taxon>
        <taxon>Actinomycetes</taxon>
        <taxon>Mycobacteriales</taxon>
        <taxon>Mycobacteriaceae</taxon>
        <taxon>Mycobacterium</taxon>
    </lineage>
</organism>
<proteinExistence type="predicted"/>
<sequence>MTTATPPPEAASAATLSVGQRLSQVRRFAATPQAKPAWLGFLGRC</sequence>
<accession>A0A1V3WYJ9</accession>
<reference evidence="1 2" key="1">
    <citation type="submission" date="2017-02" db="EMBL/GenBank/DDBJ databases">
        <title>Complete genome sequences of Mycobacterium kansasii strains isolated from rhesus macaques.</title>
        <authorList>
            <person name="Panda A."/>
            <person name="Nagaraj S."/>
            <person name="Zhao X."/>
            <person name="Tettelin H."/>
            <person name="Detolla L.J."/>
        </authorList>
    </citation>
    <scope>NUCLEOTIDE SEQUENCE [LARGE SCALE GENOMIC DNA]</scope>
    <source>
        <strain evidence="1 2">11-3813</strain>
    </source>
</reference>
<comment type="caution">
    <text evidence="1">The sequence shown here is derived from an EMBL/GenBank/DDBJ whole genome shotgun (WGS) entry which is preliminary data.</text>
</comment>
<dbReference type="Proteomes" id="UP000189229">
    <property type="component" value="Unassembled WGS sequence"/>
</dbReference>
<protein>
    <submittedName>
        <fullName evidence="1">Uncharacterized protein</fullName>
    </submittedName>
</protein>
<dbReference type="EMBL" id="MVBM01000005">
    <property type="protein sequence ID" value="OOK71912.1"/>
    <property type="molecule type" value="Genomic_DNA"/>
</dbReference>
<evidence type="ECO:0000313" key="1">
    <source>
        <dbReference type="EMBL" id="OOK71912.1"/>
    </source>
</evidence>